<keyword evidence="4" id="KW-1185">Reference proteome</keyword>
<accession>A0A923N6G5</accession>
<organism evidence="3 4">
    <name type="scientific">Pontibacter cellulosilyticus</name>
    <dbReference type="NCBI Taxonomy" id="1720253"/>
    <lineage>
        <taxon>Bacteria</taxon>
        <taxon>Pseudomonadati</taxon>
        <taxon>Bacteroidota</taxon>
        <taxon>Cytophagia</taxon>
        <taxon>Cytophagales</taxon>
        <taxon>Hymenobacteraceae</taxon>
        <taxon>Pontibacter</taxon>
    </lineage>
</organism>
<keyword evidence="1" id="KW-0732">Signal</keyword>
<dbReference type="EMBL" id="JACRVF010000002">
    <property type="protein sequence ID" value="MBC5993064.1"/>
    <property type="molecule type" value="Genomic_DNA"/>
</dbReference>
<feature type="signal peptide" evidence="1">
    <location>
        <begin position="1"/>
        <end position="20"/>
    </location>
</feature>
<dbReference type="InterPro" id="IPR036761">
    <property type="entry name" value="TTHA0802/YceI-like_sf"/>
</dbReference>
<evidence type="ECO:0000313" key="3">
    <source>
        <dbReference type="EMBL" id="MBC5993064.1"/>
    </source>
</evidence>
<dbReference type="Proteomes" id="UP000603640">
    <property type="component" value="Unassembled WGS sequence"/>
</dbReference>
<dbReference type="AlphaFoldDB" id="A0A923N6G5"/>
<evidence type="ECO:0000256" key="1">
    <source>
        <dbReference type="SAM" id="SignalP"/>
    </source>
</evidence>
<evidence type="ECO:0000259" key="2">
    <source>
        <dbReference type="SMART" id="SM00867"/>
    </source>
</evidence>
<feature type="chain" id="PRO_5037094521" evidence="1">
    <location>
        <begin position="21"/>
        <end position="192"/>
    </location>
</feature>
<sequence length="192" mass="21528">MKPLLVLLLTFSLCWQVSLGQQNMYTGNGQVTFSAGAPLDLIKGTSSEIKGSINPENGKVYFEIPVKSFQFANSLMQERFNDKYMQTDRHPKATFNGELTSFSQNSKEVTAYGTLTIHGVAKRRSIKGTLVKQGNSFVLQSLFVVSTKDHHINSPQLTSGFMAENIHVNLRLHLTPEYNPARMVTLYQKKKP</sequence>
<dbReference type="Gene3D" id="2.40.128.110">
    <property type="entry name" value="Lipid/polyisoprenoid-binding, YceI-like"/>
    <property type="match status" value="1"/>
</dbReference>
<gene>
    <name evidence="3" type="ORF">H8S84_09485</name>
</gene>
<dbReference type="InterPro" id="IPR007372">
    <property type="entry name" value="Lipid/polyisoprenoid-bd_YceI"/>
</dbReference>
<name>A0A923N6G5_9BACT</name>
<feature type="domain" description="Lipid/polyisoprenoid-binding YceI-like" evidence="2">
    <location>
        <begin position="24"/>
        <end position="175"/>
    </location>
</feature>
<proteinExistence type="predicted"/>
<dbReference type="PANTHER" id="PTHR34406">
    <property type="entry name" value="PROTEIN YCEI"/>
    <property type="match status" value="1"/>
</dbReference>
<dbReference type="SUPFAM" id="SSF101874">
    <property type="entry name" value="YceI-like"/>
    <property type="match status" value="1"/>
</dbReference>
<dbReference type="Pfam" id="PF04264">
    <property type="entry name" value="YceI"/>
    <property type="match status" value="1"/>
</dbReference>
<protein>
    <submittedName>
        <fullName evidence="3">YceI family protein</fullName>
    </submittedName>
</protein>
<comment type="caution">
    <text evidence="3">The sequence shown here is derived from an EMBL/GenBank/DDBJ whole genome shotgun (WGS) entry which is preliminary data.</text>
</comment>
<dbReference type="SMART" id="SM00867">
    <property type="entry name" value="YceI"/>
    <property type="match status" value="1"/>
</dbReference>
<reference evidence="3" key="1">
    <citation type="submission" date="2020-08" db="EMBL/GenBank/DDBJ databases">
        <title>Pontibacter sp. SD6 16S ribosomal RNA gene Genome sequencing and assembly.</title>
        <authorList>
            <person name="Kang M."/>
        </authorList>
    </citation>
    <scope>NUCLEOTIDE SEQUENCE</scope>
    <source>
        <strain evidence="3">SD6</strain>
    </source>
</reference>
<dbReference type="RefSeq" id="WP_187067076.1">
    <property type="nucleotide sequence ID" value="NZ_JACRVF010000002.1"/>
</dbReference>
<dbReference type="PANTHER" id="PTHR34406:SF1">
    <property type="entry name" value="PROTEIN YCEI"/>
    <property type="match status" value="1"/>
</dbReference>
<evidence type="ECO:0000313" key="4">
    <source>
        <dbReference type="Proteomes" id="UP000603640"/>
    </source>
</evidence>